<comment type="caution">
    <text evidence="1">The sequence shown here is derived from an EMBL/GenBank/DDBJ whole genome shotgun (WGS) entry which is preliminary data.</text>
</comment>
<evidence type="ECO:0000313" key="1">
    <source>
        <dbReference type="EMBL" id="EPG75380.1"/>
    </source>
</evidence>
<reference evidence="1" key="1">
    <citation type="submission" date="2013-04" db="EMBL/GenBank/DDBJ databases">
        <authorList>
            <person name="Harkins D.M."/>
            <person name="Durkin A.S."/>
            <person name="Selengut J.D."/>
            <person name="Sanka R."/>
            <person name="DePew J."/>
            <person name="Purushe J."/>
            <person name="Ahmed A."/>
            <person name="van der Linden H."/>
            <person name="Goris M.G.A."/>
            <person name="Hartskeerl R.A."/>
            <person name="Vinetz J.M."/>
            <person name="Sutton G.G."/>
            <person name="Nelson W.C."/>
            <person name="Fouts D.E."/>
        </authorList>
    </citation>
    <scope>NUCLEOTIDE SEQUENCE [LARGE SCALE GENOMIC DNA]</scope>
    <source>
        <strain evidence="1">BUT 6</strain>
    </source>
</reference>
<keyword evidence="2" id="KW-1185">Reference proteome</keyword>
<gene>
    <name evidence="1" type="ORF">LEP1GSC058_1918</name>
</gene>
<proteinExistence type="predicted"/>
<dbReference type="EMBL" id="AKWZ02000003">
    <property type="protein sequence ID" value="EPG75380.1"/>
    <property type="molecule type" value="Genomic_DNA"/>
</dbReference>
<evidence type="ECO:0000313" key="2">
    <source>
        <dbReference type="Proteomes" id="UP000014540"/>
    </source>
</evidence>
<sequence length="39" mass="4898">MYVDRLGKEFLITEFFRFVVRKIIEFLVFVFQNRNILKK</sequence>
<name>S3VFW3_9LEPT</name>
<organism evidence="1 2">
    <name type="scientific">Leptospira fainei serovar Hurstbridge str. BUT 6</name>
    <dbReference type="NCBI Taxonomy" id="1193011"/>
    <lineage>
        <taxon>Bacteria</taxon>
        <taxon>Pseudomonadati</taxon>
        <taxon>Spirochaetota</taxon>
        <taxon>Spirochaetia</taxon>
        <taxon>Leptospirales</taxon>
        <taxon>Leptospiraceae</taxon>
        <taxon>Leptospira</taxon>
    </lineage>
</organism>
<accession>S3VFW3</accession>
<protein>
    <submittedName>
        <fullName evidence="1">Uncharacterized protein</fullName>
    </submittedName>
</protein>
<dbReference type="AlphaFoldDB" id="S3VFW3"/>
<dbReference type="Proteomes" id="UP000014540">
    <property type="component" value="Unassembled WGS sequence"/>
</dbReference>